<dbReference type="Proteomes" id="UP001595945">
    <property type="component" value="Unassembled WGS sequence"/>
</dbReference>
<dbReference type="SMART" id="SM00450">
    <property type="entry name" value="RHOD"/>
    <property type="match status" value="1"/>
</dbReference>
<reference evidence="2 3" key="1">
    <citation type="journal article" date="2019" name="Int. J. Syst. Evol. Microbiol.">
        <title>The Global Catalogue of Microorganisms (GCM) 10K type strain sequencing project: providing services to taxonomists for standard genome sequencing and annotation.</title>
        <authorList>
            <consortium name="The Broad Institute Genomics Platform"/>
            <consortium name="The Broad Institute Genome Sequencing Center for Infectious Disease"/>
            <person name="Wu L."/>
            <person name="Ma J."/>
        </authorList>
    </citation>
    <scope>NUCLEOTIDE SEQUENCE [LARGE SCALE GENOMIC DNA]</scope>
    <source>
        <strain evidence="2 3">XZYJ18</strain>
    </source>
</reference>
<protein>
    <submittedName>
        <fullName evidence="2">Rhodanese-like domain-containing protein</fullName>
    </submittedName>
</protein>
<dbReference type="GeneID" id="73043666"/>
<dbReference type="Pfam" id="PF00581">
    <property type="entry name" value="Rhodanese"/>
    <property type="match status" value="1"/>
</dbReference>
<feature type="domain" description="Rhodanese" evidence="1">
    <location>
        <begin position="13"/>
        <end position="109"/>
    </location>
</feature>
<dbReference type="InterPro" id="IPR050229">
    <property type="entry name" value="GlpE_sulfurtransferase"/>
</dbReference>
<dbReference type="AlphaFoldDB" id="A0ABD5Q4R4"/>
<dbReference type="PANTHER" id="PTHR43031:SF1">
    <property type="entry name" value="PYRIDINE NUCLEOTIDE-DISULPHIDE OXIDOREDUCTASE"/>
    <property type="match status" value="1"/>
</dbReference>
<dbReference type="PROSITE" id="PS50206">
    <property type="entry name" value="RHODANESE_3"/>
    <property type="match status" value="1"/>
</dbReference>
<evidence type="ECO:0000313" key="2">
    <source>
        <dbReference type="EMBL" id="MFC4825613.1"/>
    </source>
</evidence>
<gene>
    <name evidence="2" type="ORF">ACFO9K_15245</name>
</gene>
<dbReference type="Gene3D" id="3.40.250.10">
    <property type="entry name" value="Rhodanese-like domain"/>
    <property type="match status" value="1"/>
</dbReference>
<dbReference type="RefSeq" id="WP_254268737.1">
    <property type="nucleotide sequence ID" value="NZ_CP100400.1"/>
</dbReference>
<evidence type="ECO:0000313" key="3">
    <source>
        <dbReference type="Proteomes" id="UP001595945"/>
    </source>
</evidence>
<evidence type="ECO:0000259" key="1">
    <source>
        <dbReference type="PROSITE" id="PS50206"/>
    </source>
</evidence>
<dbReference type="CDD" id="cd00158">
    <property type="entry name" value="RHOD"/>
    <property type="match status" value="1"/>
</dbReference>
<keyword evidence="3" id="KW-1185">Reference proteome</keyword>
<comment type="caution">
    <text evidence="2">The sequence shown here is derived from an EMBL/GenBank/DDBJ whole genome shotgun (WGS) entry which is preliminary data.</text>
</comment>
<organism evidence="2 3">
    <name type="scientific">Halorussus aquaticus</name>
    <dbReference type="NCBI Taxonomy" id="2953748"/>
    <lineage>
        <taxon>Archaea</taxon>
        <taxon>Methanobacteriati</taxon>
        <taxon>Methanobacteriota</taxon>
        <taxon>Stenosarchaea group</taxon>
        <taxon>Halobacteria</taxon>
        <taxon>Halobacteriales</taxon>
        <taxon>Haladaptataceae</taxon>
        <taxon>Halorussus</taxon>
    </lineage>
</organism>
<name>A0ABD5Q4R4_9EURY</name>
<accession>A0ABD5Q4R4</accession>
<sequence length="121" mass="13829">MDKIRPSELDDRLPDDAFVLDLRPLGDYERDHIERSHNAPVYDDLRDGDVEVLDPYLDHVPDDVEVVTVCKAGVVAEEATSYLHERGYEATTLAGGYTCWRHYEQNTKLHRLSSFLRGLVA</sequence>
<dbReference type="InterPro" id="IPR036873">
    <property type="entry name" value="Rhodanese-like_dom_sf"/>
</dbReference>
<proteinExistence type="predicted"/>
<dbReference type="EMBL" id="JBHSHT010000002">
    <property type="protein sequence ID" value="MFC4825613.1"/>
    <property type="molecule type" value="Genomic_DNA"/>
</dbReference>
<dbReference type="PANTHER" id="PTHR43031">
    <property type="entry name" value="FAD-DEPENDENT OXIDOREDUCTASE"/>
    <property type="match status" value="1"/>
</dbReference>
<dbReference type="InterPro" id="IPR001763">
    <property type="entry name" value="Rhodanese-like_dom"/>
</dbReference>
<dbReference type="SUPFAM" id="SSF52821">
    <property type="entry name" value="Rhodanese/Cell cycle control phosphatase"/>
    <property type="match status" value="1"/>
</dbReference>